<dbReference type="InterPro" id="IPR036719">
    <property type="entry name" value="Neuro-gated_channel_TM_sf"/>
</dbReference>
<keyword evidence="8 17" id="KW-0406">Ion transport</keyword>
<dbReference type="InterPro" id="IPR038050">
    <property type="entry name" value="Neuro_actylchol_rec"/>
</dbReference>
<keyword evidence="10" id="KW-1015">Disulfide bond</keyword>
<keyword evidence="3 17" id="KW-0813">Transport</keyword>
<keyword evidence="14" id="KW-1071">Ligand-gated ion channel</keyword>
<dbReference type="SMART" id="SM00713">
    <property type="entry name" value="GYR"/>
    <property type="match status" value="3"/>
</dbReference>
<evidence type="ECO:0000256" key="8">
    <source>
        <dbReference type="ARBA" id="ARBA00023065"/>
    </source>
</evidence>
<dbReference type="Pfam" id="PF02932">
    <property type="entry name" value="Neur_chan_memb"/>
    <property type="match status" value="1"/>
</dbReference>
<sequence length="828" mass="87659">MESSSKSWLLCSILLILAITLVSASEDEERLVRDLFRGYNKLIRPVQNMTQKVGVRFGLAFVQLINVNEKNQIMKSNVWLRLVWYDYQLQWDEADYGGIGVLRLPPDKVWKPDIVLFNNADGNYEVRYKSNVLIYPTGEVLWVPPAIYQSSCTIDVTYFPFDQQTCIMKFGSWTFNGDQVSLALYNNKNFVDLSDYWKSGTWDIIEVPAYLNVYEGDSNHPTETDITFYIIIRRKTLFYTVNLILPTVLISFLCVLVFYLPAEAGEKVTLGISILLSLVVFLLLVSKILPPTSLVLPLIAKYLLFTLDSRAPSKMKFFLFCAFIAAVAADVSHLPSSQYLPPRHGAASAPVASYSAPAASYSVEASAPVASYSAPVESSYSAAASAPAVSYAAPAASYSAPAATYTAAASAPAVSYAAPAQSYSAPAASYAAEASAPAVSYAAPAQSYSAPAATYTAAASAPAVSYAAPAASYSAPAATYTAAASAPAVSYAAPAASYSAPAATYSAAASAPAVSYAAPAASYSGESYETAASEPAHTFSANDGYRYKTHRRVVLRRHRRDVSHLPSNDYLPPFQGAASAPTSEYLPPAASAPAPVYSAPAPTYTAAASAPAVSYSAPAQSYSAPAASYSVAASAPAASYSAPAESYETAASAPAHSFSANDGYRYKTQKRRVLRRHRRDVSHLPSNDYLPPAASAPAPVYSAPAQSYSAPAVSYSAAASAPAVSYAAPAQSYSAPAATYTAAASAPAVSYSAPAQSYSAPAQSYSAPEYYSGAASAPAASYAAPAASYSAPAESYETAASEPAHSYSSNDGYRYKTQRRVVLRRHRY</sequence>
<evidence type="ECO:0000256" key="12">
    <source>
        <dbReference type="ARBA" id="ARBA00023180"/>
    </source>
</evidence>
<dbReference type="InterPro" id="IPR006029">
    <property type="entry name" value="Neurotrans-gated_channel_TM"/>
</dbReference>
<keyword evidence="7" id="KW-0770">Synapse</keyword>
<dbReference type="AlphaFoldDB" id="A0AB40D9A2"/>
<keyword evidence="13" id="KW-0628">Postsynaptic cell membrane</keyword>
<keyword evidence="4" id="KW-1003">Cell membrane</keyword>
<evidence type="ECO:0000259" key="19">
    <source>
        <dbReference type="Pfam" id="PF02931"/>
    </source>
</evidence>
<reference evidence="22" key="1">
    <citation type="submission" date="2025-08" db="UniProtKB">
        <authorList>
            <consortium name="RefSeq"/>
        </authorList>
    </citation>
    <scope>IDENTIFICATION</scope>
</reference>
<protein>
    <submittedName>
        <fullName evidence="22">Neuronal acetylcholine receptor subunit alpha-4 isoform X1</fullName>
    </submittedName>
</protein>
<evidence type="ECO:0000259" key="20">
    <source>
        <dbReference type="Pfam" id="PF02932"/>
    </source>
</evidence>
<evidence type="ECO:0000256" key="2">
    <source>
        <dbReference type="ARBA" id="ARBA00009237"/>
    </source>
</evidence>
<dbReference type="InterPro" id="IPR036734">
    <property type="entry name" value="Neur_chan_lig-bd_sf"/>
</dbReference>
<dbReference type="Pfam" id="PF02756">
    <property type="entry name" value="GYR"/>
    <property type="match status" value="3"/>
</dbReference>
<dbReference type="Gene3D" id="2.70.170.10">
    <property type="entry name" value="Neurotransmitter-gated ion-channel ligand-binding domain"/>
    <property type="match status" value="1"/>
</dbReference>
<dbReference type="GO" id="GO:0004888">
    <property type="term" value="F:transmembrane signaling receptor activity"/>
    <property type="evidence" value="ECO:0007669"/>
    <property type="project" value="InterPro"/>
</dbReference>
<feature type="domain" description="Neurotransmitter-gated ion-channel ligand-binding" evidence="19">
    <location>
        <begin position="28"/>
        <end position="236"/>
    </location>
</feature>
<dbReference type="InterPro" id="IPR006201">
    <property type="entry name" value="Neur_channel"/>
</dbReference>
<evidence type="ECO:0000256" key="14">
    <source>
        <dbReference type="ARBA" id="ARBA00023286"/>
    </source>
</evidence>
<keyword evidence="15 17" id="KW-0407">Ion channel</keyword>
<dbReference type="InterPro" id="IPR002394">
    <property type="entry name" value="Nicotinic_acetylcholine_rcpt"/>
</dbReference>
<comment type="caution">
    <text evidence="17">Lacks conserved residue(s) required for the propagation of feature annotation.</text>
</comment>
<comment type="subcellular location">
    <subcellularLocation>
        <location evidence="16">Postsynaptic cell membrane</location>
        <topology evidence="16">Multi-pass membrane protein</topology>
    </subcellularLocation>
</comment>
<keyword evidence="12" id="KW-0325">Glycoprotein</keyword>
<evidence type="ECO:0000256" key="13">
    <source>
        <dbReference type="ARBA" id="ARBA00023257"/>
    </source>
</evidence>
<dbReference type="CDD" id="cd19032">
    <property type="entry name" value="LGIC_ECD_nAChR_proto_beta-like"/>
    <property type="match status" value="1"/>
</dbReference>
<evidence type="ECO:0000256" key="7">
    <source>
        <dbReference type="ARBA" id="ARBA00023018"/>
    </source>
</evidence>
<keyword evidence="5 17" id="KW-0812">Transmembrane</keyword>
<dbReference type="PROSITE" id="PS00236">
    <property type="entry name" value="NEUROTR_ION_CHANNEL"/>
    <property type="match status" value="1"/>
</dbReference>
<feature type="transmembrane region" description="Helical" evidence="17">
    <location>
        <begin position="272"/>
        <end position="305"/>
    </location>
</feature>
<feature type="transmembrane region" description="Helical" evidence="17">
    <location>
        <begin position="237"/>
        <end position="260"/>
    </location>
</feature>
<dbReference type="Pfam" id="PF02931">
    <property type="entry name" value="Neur_chan_LBD"/>
    <property type="match status" value="1"/>
</dbReference>
<dbReference type="GeneID" id="108020196"/>
<evidence type="ECO:0000256" key="5">
    <source>
        <dbReference type="ARBA" id="ARBA00022692"/>
    </source>
</evidence>
<dbReference type="Gene3D" id="1.20.58.390">
    <property type="entry name" value="Neurotransmitter-gated ion-channel transmembrane domain"/>
    <property type="match status" value="1"/>
</dbReference>
<dbReference type="Proteomes" id="UP001652628">
    <property type="component" value="Chromosome 3"/>
</dbReference>
<dbReference type="GO" id="GO:0022848">
    <property type="term" value="F:acetylcholine-gated monoatomic cation-selective channel activity"/>
    <property type="evidence" value="ECO:0007669"/>
    <property type="project" value="InterPro"/>
</dbReference>
<dbReference type="InterPro" id="IPR006202">
    <property type="entry name" value="Neur_chan_lig-bd"/>
</dbReference>
<organism evidence="21 22">
    <name type="scientific">Drosophila suzukii</name>
    <name type="common">Spotted-wing drosophila fruit fly</name>
    <dbReference type="NCBI Taxonomy" id="28584"/>
    <lineage>
        <taxon>Eukaryota</taxon>
        <taxon>Metazoa</taxon>
        <taxon>Ecdysozoa</taxon>
        <taxon>Arthropoda</taxon>
        <taxon>Hexapoda</taxon>
        <taxon>Insecta</taxon>
        <taxon>Pterygota</taxon>
        <taxon>Neoptera</taxon>
        <taxon>Endopterygota</taxon>
        <taxon>Diptera</taxon>
        <taxon>Brachycera</taxon>
        <taxon>Muscomorpha</taxon>
        <taxon>Ephydroidea</taxon>
        <taxon>Drosophilidae</taxon>
        <taxon>Drosophila</taxon>
        <taxon>Sophophora</taxon>
    </lineage>
</organism>
<gene>
    <name evidence="22" type="primary">LOC108020196</name>
</gene>
<evidence type="ECO:0000256" key="17">
    <source>
        <dbReference type="RuleBase" id="RU000687"/>
    </source>
</evidence>
<evidence type="ECO:0000256" key="4">
    <source>
        <dbReference type="ARBA" id="ARBA00022475"/>
    </source>
</evidence>
<evidence type="ECO:0000256" key="9">
    <source>
        <dbReference type="ARBA" id="ARBA00023136"/>
    </source>
</evidence>
<feature type="domain" description="Neurotransmitter-gated ion-channel transmembrane" evidence="20">
    <location>
        <begin position="243"/>
        <end position="307"/>
    </location>
</feature>
<dbReference type="CDD" id="cd19064">
    <property type="entry name" value="LGIC_TM_nAChR"/>
    <property type="match status" value="1"/>
</dbReference>
<feature type="region of interest" description="Disordered" evidence="18">
    <location>
        <begin position="662"/>
        <end position="690"/>
    </location>
</feature>
<evidence type="ECO:0000313" key="21">
    <source>
        <dbReference type="Proteomes" id="UP001652628"/>
    </source>
</evidence>
<keyword evidence="17" id="KW-0732">Signal</keyword>
<feature type="compositionally biased region" description="Basic residues" evidence="18">
    <location>
        <begin position="667"/>
        <end position="680"/>
    </location>
</feature>
<dbReference type="PRINTS" id="PR00254">
    <property type="entry name" value="NICOTINICR"/>
</dbReference>
<dbReference type="PANTHER" id="PTHR18945">
    <property type="entry name" value="NEUROTRANSMITTER GATED ION CHANNEL"/>
    <property type="match status" value="1"/>
</dbReference>
<name>A0AB40D9A2_DROSZ</name>
<keyword evidence="6 17" id="KW-1133">Transmembrane helix</keyword>
<accession>A0AB40D9A2</accession>
<evidence type="ECO:0000256" key="18">
    <source>
        <dbReference type="SAM" id="MobiDB-lite"/>
    </source>
</evidence>
<evidence type="ECO:0000256" key="1">
    <source>
        <dbReference type="ARBA" id="ARBA00003328"/>
    </source>
</evidence>
<feature type="chain" id="PRO_5044046094" evidence="17">
    <location>
        <begin position="25"/>
        <end position="828"/>
    </location>
</feature>
<comment type="similarity">
    <text evidence="2">Belongs to the ligand-gated ion channel (TC 1.A.9) family. Acetylcholine receptor (TC 1.A.9.1) subfamily.</text>
</comment>
<proteinExistence type="inferred from homology"/>
<feature type="signal peptide" evidence="17">
    <location>
        <begin position="1"/>
        <end position="24"/>
    </location>
</feature>
<dbReference type="RefSeq" id="XP_065720856.1">
    <property type="nucleotide sequence ID" value="XM_065864784.2"/>
</dbReference>
<dbReference type="GO" id="GO:0045211">
    <property type="term" value="C:postsynaptic membrane"/>
    <property type="evidence" value="ECO:0007669"/>
    <property type="project" value="UniProtKB-SubCell"/>
</dbReference>
<evidence type="ECO:0000256" key="3">
    <source>
        <dbReference type="ARBA" id="ARBA00022448"/>
    </source>
</evidence>
<feature type="transmembrane region" description="Helical" evidence="17">
    <location>
        <begin position="317"/>
        <end position="334"/>
    </location>
</feature>
<evidence type="ECO:0000256" key="10">
    <source>
        <dbReference type="ARBA" id="ARBA00023157"/>
    </source>
</evidence>
<dbReference type="InterPro" id="IPR018000">
    <property type="entry name" value="Neurotransmitter_ion_chnl_CS"/>
</dbReference>
<evidence type="ECO:0000313" key="22">
    <source>
        <dbReference type="RefSeq" id="XP_065720856.1"/>
    </source>
</evidence>
<evidence type="ECO:0000256" key="11">
    <source>
        <dbReference type="ARBA" id="ARBA00023170"/>
    </source>
</evidence>
<evidence type="ECO:0000256" key="15">
    <source>
        <dbReference type="ARBA" id="ARBA00023303"/>
    </source>
</evidence>
<keyword evidence="21" id="KW-1185">Reference proteome</keyword>
<dbReference type="PRINTS" id="PR00252">
    <property type="entry name" value="NRIONCHANNEL"/>
</dbReference>
<dbReference type="InterPro" id="IPR004011">
    <property type="entry name" value="Gyr_motif"/>
</dbReference>
<evidence type="ECO:0000256" key="6">
    <source>
        <dbReference type="ARBA" id="ARBA00022989"/>
    </source>
</evidence>
<dbReference type="SUPFAM" id="SSF90112">
    <property type="entry name" value="Neurotransmitter-gated ion-channel transmembrane pore"/>
    <property type="match status" value="1"/>
</dbReference>
<keyword evidence="11 22" id="KW-0675">Receptor</keyword>
<evidence type="ECO:0000256" key="16">
    <source>
        <dbReference type="ARBA" id="ARBA00034104"/>
    </source>
</evidence>
<dbReference type="FunFam" id="2.70.170.10:FF:000023">
    <property type="entry name" value="Acetylcholine receptor subunit beta-like 1"/>
    <property type="match status" value="1"/>
</dbReference>
<keyword evidence="9 17" id="KW-0472">Membrane</keyword>
<dbReference type="SUPFAM" id="SSF63712">
    <property type="entry name" value="Nicotinic receptor ligand binding domain-like"/>
    <property type="match status" value="1"/>
</dbReference>
<comment type="function">
    <text evidence="1">After binding acetylcholine, the AChR responds by an extensive change in conformation that affects all subunits and leads to opening of an ion-conducting channel across the plasma membrane.</text>
</comment>